<dbReference type="PANTHER" id="PTHR22504:SF0">
    <property type="entry name" value="REPRESSOR OF RNA POLYMERASE III TRANSCRIPTION MAF1 HOMOLOG"/>
    <property type="match status" value="1"/>
</dbReference>
<dbReference type="EMBL" id="OZ019900">
    <property type="protein sequence ID" value="CAK9235523.1"/>
    <property type="molecule type" value="Genomic_DNA"/>
</dbReference>
<dbReference type="Pfam" id="PF09174">
    <property type="entry name" value="Maf1"/>
    <property type="match status" value="1"/>
</dbReference>
<protein>
    <recommendedName>
        <fullName evidence="1">Repressor of RNA polymerase III transcription</fullName>
    </recommendedName>
</protein>
<reference evidence="2" key="1">
    <citation type="submission" date="2024-02" db="EMBL/GenBank/DDBJ databases">
        <authorList>
            <consortium name="ELIXIR-Norway"/>
            <consortium name="Elixir Norway"/>
        </authorList>
    </citation>
    <scope>NUCLEOTIDE SEQUENCE</scope>
</reference>
<dbReference type="Proteomes" id="UP001497512">
    <property type="component" value="Chromosome 8"/>
</dbReference>
<keyword evidence="1" id="KW-0678">Repressor</keyword>
<keyword evidence="1" id="KW-0805">Transcription regulation</keyword>
<dbReference type="PANTHER" id="PTHR22504">
    <property type="entry name" value="REPRESSOR OF RNA POLYMERASE III TRANSCRIPTION MAF1"/>
    <property type="match status" value="1"/>
</dbReference>
<keyword evidence="1" id="KW-0804">Transcription</keyword>
<accession>A0ABP0V2E0</accession>
<keyword evidence="1" id="KW-0539">Nucleus</keyword>
<comment type="subcellular location">
    <subcellularLocation>
        <location evidence="1">Nucleus</location>
    </subcellularLocation>
</comment>
<evidence type="ECO:0000313" key="2">
    <source>
        <dbReference type="EMBL" id="CAK9235523.1"/>
    </source>
</evidence>
<proteinExistence type="inferred from homology"/>
<dbReference type="Gene3D" id="3.40.1000.50">
    <property type="entry name" value="Repressor of RNA polymerase III transcription Maf1"/>
    <property type="match status" value="1"/>
</dbReference>
<dbReference type="InterPro" id="IPR038564">
    <property type="entry name" value="Maf1_sf"/>
</dbReference>
<name>A0ABP0V2E0_9BRYO</name>
<gene>
    <name evidence="2" type="ORF">CSSPTR1EN2_LOCUS22759</name>
</gene>
<evidence type="ECO:0000256" key="1">
    <source>
        <dbReference type="PIRNR" id="PIRNR037240"/>
    </source>
</evidence>
<dbReference type="PIRSF" id="PIRSF037240">
    <property type="entry name" value="RNA_polIII_Trep_MAF1"/>
    <property type="match status" value="1"/>
</dbReference>
<comment type="similarity">
    <text evidence="1">Belongs to the MAF1 family.</text>
</comment>
<organism evidence="2 3">
    <name type="scientific">Sphagnum troendelagicum</name>
    <dbReference type="NCBI Taxonomy" id="128251"/>
    <lineage>
        <taxon>Eukaryota</taxon>
        <taxon>Viridiplantae</taxon>
        <taxon>Streptophyta</taxon>
        <taxon>Embryophyta</taxon>
        <taxon>Bryophyta</taxon>
        <taxon>Sphagnophytina</taxon>
        <taxon>Sphagnopsida</taxon>
        <taxon>Sphagnales</taxon>
        <taxon>Sphagnaceae</taxon>
        <taxon>Sphagnum</taxon>
    </lineage>
</organism>
<dbReference type="InterPro" id="IPR015257">
    <property type="entry name" value="Maf1"/>
</dbReference>
<keyword evidence="3" id="KW-1185">Reference proteome</keyword>
<evidence type="ECO:0000313" key="3">
    <source>
        <dbReference type="Proteomes" id="UP001497512"/>
    </source>
</evidence>
<sequence>MKFLEYTPLARMNAFLASVNIGGCLVQGVLEAYSCKVAGIDKKLSRSLEQEVSAMFHFTYNIMCEYPCSCVSSRRTLIYLILTLNHMYPDYDFSMLRPHHFSKEHGILVAKQKIDQYLVEASKIWSTELGEDIPLIECIWTAIDEVMNLEDCDVYSYVPDAEADPFANVGSIWSFNYFFYNKKMKRILYFSSRCLSKMASEESSSDDGTNEWGLDFVEGMDLED</sequence>